<evidence type="ECO:0008006" key="4">
    <source>
        <dbReference type="Google" id="ProtNLM"/>
    </source>
</evidence>
<dbReference type="SUPFAM" id="SSF81321">
    <property type="entry name" value="Family A G protein-coupled receptor-like"/>
    <property type="match status" value="1"/>
</dbReference>
<dbReference type="OrthoDB" id="10044919at2759"/>
<accession>A0A9X6NCB5</accession>
<dbReference type="EMBL" id="MTYJ01000179">
    <property type="protein sequence ID" value="OWA50003.1"/>
    <property type="molecule type" value="Genomic_DNA"/>
</dbReference>
<keyword evidence="1" id="KW-0472">Membrane</keyword>
<sequence>MLFDGVPERPTVNSGNYRLFRKVDVFPKKRRPVWKVIGLSESYHALRSEWQPSELTIRPDLPLGTLREDLHPSQHHHHLPGCVGGHLLPNHVGCGVLRFSDIFFACTFANYVHSYALFCVLAGIFLPLSISFVCYLKIYLKVKDSRLNRNRILQGKTDTQEDTEGPLPETSSNALAKSTVAYLAKQPHGRPGILRGPQNMLLIMLHLPATEIGYVWYILVLLSAHGNNAINCLIYAATINHSRAQTSAGNEPWRIPQPLSRHRPSRMKRGFLMTKASFRVAVLKNLALLDAPKVEDTSVTRNGSCNTAETALGRGRRLLPEFRRKNWLAVCLG</sequence>
<dbReference type="CDD" id="cd00637">
    <property type="entry name" value="7tm_classA_rhodopsin-like"/>
    <property type="match status" value="1"/>
</dbReference>
<reference evidence="3" key="1">
    <citation type="submission" date="2017-01" db="EMBL/GenBank/DDBJ databases">
        <title>Comparative genomics of anhydrobiosis in the tardigrade Hypsibius dujardini.</title>
        <authorList>
            <person name="Yoshida Y."/>
            <person name="Koutsovoulos G."/>
            <person name="Laetsch D."/>
            <person name="Stevens L."/>
            <person name="Kumar S."/>
            <person name="Horikawa D."/>
            <person name="Ishino K."/>
            <person name="Komine S."/>
            <person name="Tomita M."/>
            <person name="Blaxter M."/>
            <person name="Arakawa K."/>
        </authorList>
    </citation>
    <scope>NUCLEOTIDE SEQUENCE [LARGE SCALE GENOMIC DNA]</scope>
    <source>
        <strain evidence="3">Z151</strain>
    </source>
</reference>
<dbReference type="AlphaFoldDB" id="A0A9X6NCB5"/>
<evidence type="ECO:0000313" key="3">
    <source>
        <dbReference type="Proteomes" id="UP000192578"/>
    </source>
</evidence>
<dbReference type="Proteomes" id="UP000192578">
    <property type="component" value="Unassembled WGS sequence"/>
</dbReference>
<name>A0A9X6NCB5_HYPEX</name>
<evidence type="ECO:0000256" key="1">
    <source>
        <dbReference type="SAM" id="Phobius"/>
    </source>
</evidence>
<proteinExistence type="predicted"/>
<organism evidence="2 3">
    <name type="scientific">Hypsibius exemplaris</name>
    <name type="common">Freshwater tardigrade</name>
    <dbReference type="NCBI Taxonomy" id="2072580"/>
    <lineage>
        <taxon>Eukaryota</taxon>
        <taxon>Metazoa</taxon>
        <taxon>Ecdysozoa</taxon>
        <taxon>Tardigrada</taxon>
        <taxon>Eutardigrada</taxon>
        <taxon>Parachela</taxon>
        <taxon>Hypsibioidea</taxon>
        <taxon>Hypsibiidae</taxon>
        <taxon>Hypsibius</taxon>
    </lineage>
</organism>
<protein>
    <recommendedName>
        <fullName evidence="4">G-protein coupled receptors family 1 profile domain-containing protein</fullName>
    </recommendedName>
</protein>
<evidence type="ECO:0000313" key="2">
    <source>
        <dbReference type="EMBL" id="OWA50003.1"/>
    </source>
</evidence>
<gene>
    <name evidence="2" type="ORF">BV898_14534</name>
</gene>
<dbReference type="Gene3D" id="1.20.1070.10">
    <property type="entry name" value="Rhodopsin 7-helix transmembrane proteins"/>
    <property type="match status" value="1"/>
</dbReference>
<comment type="caution">
    <text evidence="2">The sequence shown here is derived from an EMBL/GenBank/DDBJ whole genome shotgun (WGS) entry which is preliminary data.</text>
</comment>
<keyword evidence="1" id="KW-0812">Transmembrane</keyword>
<feature type="transmembrane region" description="Helical" evidence="1">
    <location>
        <begin position="115"/>
        <end position="140"/>
    </location>
</feature>
<keyword evidence="1" id="KW-1133">Transmembrane helix</keyword>
<keyword evidence="3" id="KW-1185">Reference proteome</keyword>